<dbReference type="AlphaFoldDB" id="A0A167UHI9"/>
<dbReference type="PhylomeDB" id="A0A167UHI9"/>
<reference evidence="2" key="1">
    <citation type="journal article" date="2014" name="Genome Announc.">
        <title>Complete sequencing and chromosome-scale genome assembly of the industrial progenitor strain P2niaD18 from the penicillin producer Penicillium chrysogenum.</title>
        <authorList>
            <person name="Specht T."/>
            <person name="Dahlmann T.A."/>
            <person name="Zadra I."/>
            <person name="Kurnsteiner H."/>
            <person name="Kuck U."/>
        </authorList>
    </citation>
    <scope>NUCLEOTIDE SEQUENCE [LARGE SCALE GENOMIC DNA]</scope>
    <source>
        <strain evidence="2">P2niaD18</strain>
    </source>
</reference>
<feature type="compositionally biased region" description="Polar residues" evidence="1">
    <location>
        <begin position="81"/>
        <end position="91"/>
    </location>
</feature>
<evidence type="ECO:0000256" key="1">
    <source>
        <dbReference type="SAM" id="MobiDB-lite"/>
    </source>
</evidence>
<dbReference type="Proteomes" id="UP000076449">
    <property type="component" value="Chromosome II"/>
</dbReference>
<sequence length="141" mass="14671">MTKKTKPQKAKSNKPPSSPGQSHRMLPGNPHHVPLPNDTTEGLSETDFPPLPNSPTAETVPTLGGRKGNSPDDTVGGVGETAQSALPSTGGLSVPGVTDTGKKNGEDDKGSLQIKIHLNLHAKVKLELDAQIYGDIVIGLL</sequence>
<dbReference type="OMA" id="LPNEGMK"/>
<organism evidence="2">
    <name type="scientific">Penicillium chrysogenum</name>
    <name type="common">Penicillium notatum</name>
    <dbReference type="NCBI Taxonomy" id="5076"/>
    <lineage>
        <taxon>Eukaryota</taxon>
        <taxon>Fungi</taxon>
        <taxon>Dikarya</taxon>
        <taxon>Ascomycota</taxon>
        <taxon>Pezizomycotina</taxon>
        <taxon>Eurotiomycetes</taxon>
        <taxon>Eurotiomycetidae</taxon>
        <taxon>Eurotiales</taxon>
        <taxon>Aspergillaceae</taxon>
        <taxon>Penicillium</taxon>
        <taxon>Penicillium chrysogenum species complex</taxon>
    </lineage>
</organism>
<feature type="compositionally biased region" description="Basic and acidic residues" evidence="1">
    <location>
        <begin position="100"/>
        <end position="109"/>
    </location>
</feature>
<gene>
    <name evidence="2" type="ORF">EN45_078770</name>
</gene>
<feature type="compositionally biased region" description="Basic residues" evidence="1">
    <location>
        <begin position="1"/>
        <end position="12"/>
    </location>
</feature>
<dbReference type="EMBL" id="CM002799">
    <property type="protein sequence ID" value="KZN89279.1"/>
    <property type="molecule type" value="Genomic_DNA"/>
</dbReference>
<evidence type="ECO:0000313" key="2">
    <source>
        <dbReference type="EMBL" id="KZN89279.1"/>
    </source>
</evidence>
<protein>
    <submittedName>
        <fullName evidence="2">Uncharacterized protein</fullName>
    </submittedName>
</protein>
<accession>A0A167UHI9</accession>
<feature type="region of interest" description="Disordered" evidence="1">
    <location>
        <begin position="1"/>
        <end position="109"/>
    </location>
</feature>
<name>A0A167UHI9_PENCH</name>
<proteinExistence type="predicted"/>